<feature type="zinc finger region" description="TAZ-type" evidence="15">
    <location>
        <begin position="72"/>
        <end position="159"/>
    </location>
</feature>
<keyword evidence="9" id="KW-0805">Transcription regulation</keyword>
<evidence type="ECO:0000256" key="13">
    <source>
        <dbReference type="ARBA" id="ARBA00048017"/>
    </source>
</evidence>
<dbReference type="EC" id="2.3.1.48" evidence="2"/>
<feature type="compositionally biased region" description="Low complexity" evidence="16">
    <location>
        <begin position="572"/>
        <end position="587"/>
    </location>
</feature>
<dbReference type="SUPFAM" id="SSF47040">
    <property type="entry name" value="Kix domain of CBP (creb binding protein)"/>
    <property type="match status" value="1"/>
</dbReference>
<dbReference type="GO" id="GO:0005654">
    <property type="term" value="C:nucleoplasm"/>
    <property type="evidence" value="ECO:0007669"/>
    <property type="project" value="UniProtKB-ARBA"/>
</dbReference>
<keyword evidence="5" id="KW-0677">Repeat</keyword>
<dbReference type="FunFam" id="1.20.920.10:FF:000001">
    <property type="entry name" value="Histone acetyltransferase p300"/>
    <property type="match status" value="1"/>
</dbReference>
<feature type="region of interest" description="Disordered" evidence="16">
    <location>
        <begin position="506"/>
        <end position="598"/>
    </location>
</feature>
<evidence type="ECO:0000259" key="19">
    <source>
        <dbReference type="PROSITE" id="PS50952"/>
    </source>
</evidence>
<dbReference type="SUPFAM" id="SSF57933">
    <property type="entry name" value="TAZ domain"/>
    <property type="match status" value="1"/>
</dbReference>
<dbReference type="Gene3D" id="1.20.920.10">
    <property type="entry name" value="Bromodomain-like"/>
    <property type="match status" value="1"/>
</dbReference>
<dbReference type="GO" id="GO:0003713">
    <property type="term" value="F:transcription coactivator activity"/>
    <property type="evidence" value="ECO:0007669"/>
    <property type="project" value="TreeGrafter"/>
</dbReference>
<protein>
    <recommendedName>
        <fullName evidence="2">histone acetyltransferase</fullName>
        <ecNumber evidence="2">2.3.1.48</ecNumber>
    </recommendedName>
</protein>
<evidence type="ECO:0000259" key="18">
    <source>
        <dbReference type="PROSITE" id="PS50134"/>
    </source>
</evidence>
<evidence type="ECO:0000256" key="12">
    <source>
        <dbReference type="ARBA" id="ARBA00023242"/>
    </source>
</evidence>
<feature type="compositionally biased region" description="Pro residues" evidence="16">
    <location>
        <begin position="652"/>
        <end position="664"/>
    </location>
</feature>
<evidence type="ECO:0000256" key="10">
    <source>
        <dbReference type="ARBA" id="ARBA00023117"/>
    </source>
</evidence>
<comment type="catalytic activity">
    <reaction evidence="13">
        <text>L-lysyl-[protein] + acetyl-CoA = N(6)-acetyl-L-lysyl-[protein] + CoA + H(+)</text>
        <dbReference type="Rhea" id="RHEA:45948"/>
        <dbReference type="Rhea" id="RHEA-COMP:9752"/>
        <dbReference type="Rhea" id="RHEA-COMP:10731"/>
        <dbReference type="ChEBI" id="CHEBI:15378"/>
        <dbReference type="ChEBI" id="CHEBI:29969"/>
        <dbReference type="ChEBI" id="CHEBI:57287"/>
        <dbReference type="ChEBI" id="CHEBI:57288"/>
        <dbReference type="ChEBI" id="CHEBI:61930"/>
        <dbReference type="EC" id="2.3.1.48"/>
    </reaction>
</comment>
<evidence type="ECO:0000256" key="3">
    <source>
        <dbReference type="ARBA" id="ARBA00022679"/>
    </source>
</evidence>
<feature type="domain" description="TAZ-type" evidence="18">
    <location>
        <begin position="72"/>
        <end position="159"/>
    </location>
</feature>
<name>S4RM71_PETMA</name>
<evidence type="ECO:0000256" key="5">
    <source>
        <dbReference type="ARBA" id="ARBA00022737"/>
    </source>
</evidence>
<evidence type="ECO:0000256" key="15">
    <source>
        <dbReference type="PROSITE-ProRule" id="PRU00203"/>
    </source>
</evidence>
<dbReference type="STRING" id="7757.ENSPMAP00000006307"/>
<keyword evidence="6 15" id="KW-0863">Zinc-finger</keyword>
<feature type="region of interest" description="Disordered" evidence="16">
    <location>
        <begin position="629"/>
        <end position="700"/>
    </location>
</feature>
<keyword evidence="12" id="KW-0539">Nucleus</keyword>
<feature type="compositionally biased region" description="Polar residues" evidence="16">
    <location>
        <begin position="629"/>
        <end position="640"/>
    </location>
</feature>
<dbReference type="AlphaFoldDB" id="S4RM71"/>
<dbReference type="PROSITE" id="PS50952">
    <property type="entry name" value="KIX"/>
    <property type="match status" value="1"/>
</dbReference>
<dbReference type="InterPro" id="IPR001487">
    <property type="entry name" value="Bromodomain"/>
</dbReference>
<feature type="compositionally biased region" description="Polar residues" evidence="16">
    <location>
        <begin position="556"/>
        <end position="566"/>
    </location>
</feature>
<feature type="region of interest" description="Disordered" evidence="16">
    <location>
        <begin position="167"/>
        <end position="205"/>
    </location>
</feature>
<dbReference type="SMART" id="SM00551">
    <property type="entry name" value="ZnF_TAZ"/>
    <property type="match status" value="1"/>
</dbReference>
<reference evidence="20" key="2">
    <citation type="submission" date="2025-09" db="UniProtKB">
        <authorList>
            <consortium name="Ensembl"/>
        </authorList>
    </citation>
    <scope>IDENTIFICATION</scope>
</reference>
<feature type="compositionally biased region" description="Low complexity" evidence="16">
    <location>
        <begin position="683"/>
        <end position="693"/>
    </location>
</feature>
<dbReference type="SMART" id="SM00297">
    <property type="entry name" value="BROMO"/>
    <property type="match status" value="1"/>
</dbReference>
<comment type="subcellular location">
    <subcellularLocation>
        <location evidence="1">Nucleus</location>
    </subcellularLocation>
</comment>
<feature type="compositionally biased region" description="Low complexity" evidence="16">
    <location>
        <begin position="253"/>
        <end position="264"/>
    </location>
</feature>
<proteinExistence type="predicted"/>
<sequence length="941" mass="101791">YGQQYNQATNQQLSAAAMGSTMQNKGGMMNSMPGFPSDLKNTSITSMANMPQQAGGLAQPPAQGLASTPAADPEKRKLIQQQLVLLLHAHKCQRREQGNGEVRPCNLPHCRTMKNVLNHMTHCQAGKSCQAVAHCASSRQIISHWKNCTRPDCPVCLPLKNAGDKRNQQSLLGAPSLGVSSSVSTGVMGQPSTPGLSTSNPIDPSSMQRAYAALGIPYQSSPPHVAQQQSANRAMNSINANQMGGMGTGGMGMSNSNQSGSMMQDPGMLPPIGSQSPMGGDNGQAGGLTASAATAAPSTGVRKAWHEHVTQDLRNHLVHKLVQAIFPTPDPAALKDRRMGNLVAYARKVEGDMYESANSREEYYHLLAEKIYKIQKELEEKRRSRMQKQMMQNPASMPTMNMSPGQAIRPPKYKWPHWVKGTDWSATGFSYSPCQMPPMAVPPAVLNQRSTPPLNHPNQLNQINQMNAINQGRRQLSIFGHIAFLVAQTPAVCQCIPLGPFPPVTAGKPTSSGAPSQTPPQPATTQNSGKGNAGLPPVTQVAGMAPSAGSPLPPAHQSSQPPTAQSGMHGKQSPQQQMPQQQQQQQPQPQPPPQPLAQVQSQCIFCPPGAMQVQRSPQSQAIPLAQTTLPSAQGPTSVGPSPTAGPQHLQQPPRPQSQPQPQPGTPMSQSCVSAGDVKVGTPASAGSASDGGSQPVPMDVPTAATATDIKMEIKMEEGASEGAAQPDEKPDVKLRSPIREEVDGEVEKMEPSEVDEKPDIKMEVKEESSESSNSSTGPQPSPATPQPRPKKVFKPEELRQALMPTLEALYRQDPESLPFRQPVDPQALGIPDYFDIVKTPMDLSTIKRKLDTGQYQEPWQYVDDVWLMFNNAWLYNRKTSRVYKYCSKLAEVFEQEIDPVMQSLGYCCGRKYEFSPQTLCCYGKQLCTIPRDASYFSYQNR</sequence>
<dbReference type="InterPro" id="IPR018359">
    <property type="entry name" value="Bromodomain_CS"/>
</dbReference>
<dbReference type="InterPro" id="IPR003101">
    <property type="entry name" value="KIX_dom"/>
</dbReference>
<dbReference type="SUPFAM" id="SSF47370">
    <property type="entry name" value="Bromodomain"/>
    <property type="match status" value="1"/>
</dbReference>
<dbReference type="GO" id="GO:0008270">
    <property type="term" value="F:zinc ion binding"/>
    <property type="evidence" value="ECO:0007669"/>
    <property type="project" value="UniProtKB-KW"/>
</dbReference>
<evidence type="ECO:0000256" key="7">
    <source>
        <dbReference type="ARBA" id="ARBA00022833"/>
    </source>
</evidence>
<evidence type="ECO:0000259" key="17">
    <source>
        <dbReference type="PROSITE" id="PS50014"/>
    </source>
</evidence>
<evidence type="ECO:0000256" key="4">
    <source>
        <dbReference type="ARBA" id="ARBA00022723"/>
    </source>
</evidence>
<dbReference type="InterPro" id="IPR013178">
    <property type="entry name" value="Histone_AcTrfase_Rtt109/CBP"/>
</dbReference>
<dbReference type="Ensembl" id="ENSPMAT00000006336.1">
    <property type="protein sequence ID" value="ENSPMAP00000006307.1"/>
    <property type="gene ID" value="ENSPMAG00000005717.1"/>
</dbReference>
<dbReference type="FunFam" id="1.10.246.20:FF:000001">
    <property type="entry name" value="E1A binding protein p300"/>
    <property type="match status" value="1"/>
</dbReference>
<evidence type="ECO:0000256" key="1">
    <source>
        <dbReference type="ARBA" id="ARBA00004123"/>
    </source>
</evidence>
<dbReference type="InterPro" id="IPR010303">
    <property type="entry name" value="RING_CBP-p300"/>
</dbReference>
<dbReference type="GO" id="GO:0031490">
    <property type="term" value="F:chromatin DNA binding"/>
    <property type="evidence" value="ECO:0007669"/>
    <property type="project" value="TreeGrafter"/>
</dbReference>
<feature type="region of interest" description="Disordered" evidence="16">
    <location>
        <begin position="239"/>
        <end position="289"/>
    </location>
</feature>
<dbReference type="Pfam" id="PF00439">
    <property type="entry name" value="Bromodomain"/>
    <property type="match status" value="1"/>
</dbReference>
<dbReference type="Gene3D" id="1.20.1020.10">
    <property type="entry name" value="TAZ domain"/>
    <property type="match status" value="1"/>
</dbReference>
<feature type="compositionally biased region" description="Low complexity" evidence="16">
    <location>
        <begin position="170"/>
        <end position="187"/>
    </location>
</feature>
<reference evidence="20" key="1">
    <citation type="submission" date="2025-08" db="UniProtKB">
        <authorList>
            <consortium name="Ensembl"/>
        </authorList>
    </citation>
    <scope>IDENTIFICATION</scope>
</reference>
<keyword evidence="3" id="KW-0808">Transferase</keyword>
<dbReference type="InterPro" id="IPR038547">
    <property type="entry name" value="RING_CBP-p300_sf"/>
</dbReference>
<dbReference type="InterPro" id="IPR000197">
    <property type="entry name" value="Znf_TAZ"/>
</dbReference>
<dbReference type="Gene3D" id="2.10.110.40">
    <property type="match status" value="1"/>
</dbReference>
<dbReference type="GO" id="GO:0045944">
    <property type="term" value="P:positive regulation of transcription by RNA polymerase II"/>
    <property type="evidence" value="ECO:0007669"/>
    <property type="project" value="TreeGrafter"/>
</dbReference>
<feature type="compositionally biased region" description="Polar residues" evidence="16">
    <location>
        <begin position="190"/>
        <end position="205"/>
    </location>
</feature>
<dbReference type="InterPro" id="IPR035898">
    <property type="entry name" value="TAZ_dom_sf"/>
</dbReference>
<dbReference type="InterPro" id="IPR036529">
    <property type="entry name" value="KIX_dom_sf"/>
</dbReference>
<dbReference type="HOGENOM" id="CLU_006495_0_0_1"/>
<feature type="domain" description="Bromo" evidence="17">
    <location>
        <begin position="811"/>
        <end position="883"/>
    </location>
</feature>
<evidence type="ECO:0000313" key="20">
    <source>
        <dbReference type="Ensembl" id="ENSPMAP00000006307.1"/>
    </source>
</evidence>
<dbReference type="OMA" id="IFGHIAF"/>
<keyword evidence="11" id="KW-0804">Transcription</keyword>
<dbReference type="PANTHER" id="PTHR13808">
    <property type="entry name" value="CBP/P300-RELATED"/>
    <property type="match status" value="1"/>
</dbReference>
<dbReference type="Pfam" id="PF06001">
    <property type="entry name" value="RING_CBP-p300"/>
    <property type="match status" value="1"/>
</dbReference>
<dbReference type="PROSITE" id="PS00633">
    <property type="entry name" value="BROMODOMAIN_1"/>
    <property type="match status" value="1"/>
</dbReference>
<feature type="compositionally biased region" description="Basic and acidic residues" evidence="16">
    <location>
        <begin position="726"/>
        <end position="768"/>
    </location>
</feature>
<feature type="compositionally biased region" description="Low complexity" evidence="16">
    <location>
        <begin position="52"/>
        <end position="66"/>
    </location>
</feature>
<keyword evidence="8" id="KW-0156">Chromatin regulator</keyword>
<dbReference type="FunFam" id="1.20.1020.10:FF:000002">
    <property type="entry name" value="E1A binding protein p300"/>
    <property type="match status" value="1"/>
</dbReference>
<evidence type="ECO:0000256" key="14">
    <source>
        <dbReference type="PROSITE-ProRule" id="PRU00035"/>
    </source>
</evidence>
<feature type="region of interest" description="Disordered" evidence="16">
    <location>
        <begin position="717"/>
        <end position="790"/>
    </location>
</feature>
<evidence type="ECO:0000256" key="11">
    <source>
        <dbReference type="ARBA" id="ARBA00023163"/>
    </source>
</evidence>
<organism evidence="20">
    <name type="scientific">Petromyzon marinus</name>
    <name type="common">Sea lamprey</name>
    <dbReference type="NCBI Taxonomy" id="7757"/>
    <lineage>
        <taxon>Eukaryota</taxon>
        <taxon>Metazoa</taxon>
        <taxon>Chordata</taxon>
        <taxon>Craniata</taxon>
        <taxon>Vertebrata</taxon>
        <taxon>Cyclostomata</taxon>
        <taxon>Hyperoartia</taxon>
        <taxon>Petromyzontiformes</taxon>
        <taxon>Petromyzontidae</taxon>
        <taxon>Petromyzon</taxon>
    </lineage>
</organism>
<keyword evidence="7 15" id="KW-0862">Zinc</keyword>
<dbReference type="PROSITE" id="PS50134">
    <property type="entry name" value="ZF_TAZ"/>
    <property type="match status" value="1"/>
</dbReference>
<dbReference type="Pfam" id="PF02135">
    <property type="entry name" value="zf-TAZ"/>
    <property type="match status" value="1"/>
</dbReference>
<feature type="region of interest" description="Disordered" evidence="16">
    <location>
        <begin position="52"/>
        <end position="71"/>
    </location>
</feature>
<dbReference type="PROSITE" id="PS50014">
    <property type="entry name" value="BROMODOMAIN_2"/>
    <property type="match status" value="1"/>
</dbReference>
<feature type="domain" description="KIX" evidence="19">
    <location>
        <begin position="300"/>
        <end position="379"/>
    </location>
</feature>
<evidence type="ECO:0000256" key="8">
    <source>
        <dbReference type="ARBA" id="ARBA00022853"/>
    </source>
</evidence>
<accession>S4RM71</accession>
<evidence type="ECO:0000256" key="16">
    <source>
        <dbReference type="SAM" id="MobiDB-lite"/>
    </source>
</evidence>
<keyword evidence="4 15" id="KW-0479">Metal-binding</keyword>
<dbReference type="InterPro" id="IPR036427">
    <property type="entry name" value="Bromodomain-like_sf"/>
</dbReference>
<dbReference type="Pfam" id="PF02172">
    <property type="entry name" value="KIX"/>
    <property type="match status" value="1"/>
</dbReference>
<dbReference type="PANTHER" id="PTHR13808:SF1">
    <property type="entry name" value="HISTONE ACETYLTRANSFERASE"/>
    <property type="match status" value="1"/>
</dbReference>
<dbReference type="GO" id="GO:0000123">
    <property type="term" value="C:histone acetyltransferase complex"/>
    <property type="evidence" value="ECO:0007669"/>
    <property type="project" value="TreeGrafter"/>
</dbReference>
<dbReference type="GeneTree" id="ENSGT00940000155364"/>
<dbReference type="CDD" id="cd05495">
    <property type="entry name" value="Bromo_cbp_like"/>
    <property type="match status" value="1"/>
</dbReference>
<dbReference type="PRINTS" id="PR00503">
    <property type="entry name" value="BROMODOMAIN"/>
</dbReference>
<evidence type="ECO:0000256" key="6">
    <source>
        <dbReference type="ARBA" id="ARBA00022771"/>
    </source>
</evidence>
<dbReference type="GO" id="GO:0005667">
    <property type="term" value="C:transcription regulator complex"/>
    <property type="evidence" value="ECO:0007669"/>
    <property type="project" value="TreeGrafter"/>
</dbReference>
<evidence type="ECO:0000256" key="2">
    <source>
        <dbReference type="ARBA" id="ARBA00013184"/>
    </source>
</evidence>
<dbReference type="Gene3D" id="1.10.246.20">
    <property type="entry name" value="Coactivator CBP, KIX domain"/>
    <property type="match status" value="1"/>
</dbReference>
<evidence type="ECO:0000256" key="9">
    <source>
        <dbReference type="ARBA" id="ARBA00023015"/>
    </source>
</evidence>
<keyword evidence="10 14" id="KW-0103">Bromodomain</keyword>
<dbReference type="GO" id="GO:0004402">
    <property type="term" value="F:histone acetyltransferase activity"/>
    <property type="evidence" value="ECO:0007669"/>
    <property type="project" value="InterPro"/>
</dbReference>